<protein>
    <submittedName>
        <fullName evidence="5">RibD C-terminal domain-containing protein</fullName>
    </submittedName>
</protein>
<name>A0A1H4GCT7_9BACE</name>
<dbReference type="Proteomes" id="UP000183040">
    <property type="component" value="Unassembled WGS sequence"/>
</dbReference>
<evidence type="ECO:0000313" key="5">
    <source>
        <dbReference type="EMBL" id="SEB07277.1"/>
    </source>
</evidence>
<evidence type="ECO:0000256" key="1">
    <source>
        <dbReference type="ARBA" id="ARBA00005104"/>
    </source>
</evidence>
<organism evidence="5 6">
    <name type="scientific">Bacteroides xylanisolvens</name>
    <dbReference type="NCBI Taxonomy" id="371601"/>
    <lineage>
        <taxon>Bacteria</taxon>
        <taxon>Pseudomonadati</taxon>
        <taxon>Bacteroidota</taxon>
        <taxon>Bacteroidia</taxon>
        <taxon>Bacteroidales</taxon>
        <taxon>Bacteroidaceae</taxon>
        <taxon>Bacteroides</taxon>
    </lineage>
</organism>
<evidence type="ECO:0000259" key="4">
    <source>
        <dbReference type="Pfam" id="PF01872"/>
    </source>
</evidence>
<keyword evidence="3" id="KW-0560">Oxidoreductase</keyword>
<reference evidence="5 6" key="1">
    <citation type="submission" date="2016-10" db="EMBL/GenBank/DDBJ databases">
        <authorList>
            <person name="de Groot N.N."/>
        </authorList>
    </citation>
    <scope>NUCLEOTIDE SEQUENCE [LARGE SCALE GENOMIC DNA]</scope>
    <source>
        <strain evidence="5 6">NLAE-zl-G339</strain>
    </source>
</reference>
<sequence>MSLLDGRIDCDVTEKIETGDEYYDALNQLDCSSTLMGRVTMQMHYASAEPYDVQNNQPVGEECFNIAIRTKGYIIAIDTKGRLKWPHNQFDGMPLLVITSEECPKEYLDTLTKQYISWIAVGKGSIDLKRAMEILRAEFGIERLSVTGGGNINAAFLKEGLLDEVSMMWSPGIDGRKGMTAAFDGLANDFPPTKLKLMSVEKLGDTIWARYNL</sequence>
<dbReference type="PANTHER" id="PTHR38011:SF7">
    <property type="entry name" value="2,5-DIAMINO-6-RIBOSYLAMINO-4(3H)-PYRIMIDINONE 5'-PHOSPHATE REDUCTASE"/>
    <property type="match status" value="1"/>
</dbReference>
<evidence type="ECO:0000313" key="6">
    <source>
        <dbReference type="Proteomes" id="UP000183040"/>
    </source>
</evidence>
<comment type="pathway">
    <text evidence="1">Cofactor biosynthesis; riboflavin biosynthesis.</text>
</comment>
<evidence type="ECO:0000256" key="2">
    <source>
        <dbReference type="ARBA" id="ARBA00022857"/>
    </source>
</evidence>
<dbReference type="Gene3D" id="3.40.430.10">
    <property type="entry name" value="Dihydrofolate Reductase, subunit A"/>
    <property type="match status" value="1"/>
</dbReference>
<dbReference type="InterPro" id="IPR024072">
    <property type="entry name" value="DHFR-like_dom_sf"/>
</dbReference>
<dbReference type="SUPFAM" id="SSF53597">
    <property type="entry name" value="Dihydrofolate reductase-like"/>
    <property type="match status" value="1"/>
</dbReference>
<dbReference type="InterPro" id="IPR002734">
    <property type="entry name" value="RibDG_C"/>
</dbReference>
<accession>A0A1H4GCT7</accession>
<evidence type="ECO:0000256" key="3">
    <source>
        <dbReference type="ARBA" id="ARBA00023002"/>
    </source>
</evidence>
<gene>
    <name evidence="5" type="ORF">SAMN04487924_1288</name>
</gene>
<feature type="domain" description="Bacterial bifunctional deaminase-reductase C-terminal" evidence="4">
    <location>
        <begin position="4"/>
        <end position="207"/>
    </location>
</feature>
<dbReference type="AlphaFoldDB" id="A0A1H4GCT7"/>
<dbReference type="GO" id="GO:0009231">
    <property type="term" value="P:riboflavin biosynthetic process"/>
    <property type="evidence" value="ECO:0007669"/>
    <property type="project" value="InterPro"/>
</dbReference>
<dbReference type="Pfam" id="PF01872">
    <property type="entry name" value="RibD_C"/>
    <property type="match status" value="1"/>
</dbReference>
<dbReference type="EMBL" id="FNRP01000028">
    <property type="protein sequence ID" value="SEB07277.1"/>
    <property type="molecule type" value="Genomic_DNA"/>
</dbReference>
<dbReference type="GO" id="GO:0008703">
    <property type="term" value="F:5-amino-6-(5-phosphoribosylamino)uracil reductase activity"/>
    <property type="evidence" value="ECO:0007669"/>
    <property type="project" value="InterPro"/>
</dbReference>
<keyword evidence="2" id="KW-0521">NADP</keyword>
<dbReference type="PANTHER" id="PTHR38011">
    <property type="entry name" value="DIHYDROFOLATE REDUCTASE FAMILY PROTEIN (AFU_ORTHOLOGUE AFUA_8G06820)"/>
    <property type="match status" value="1"/>
</dbReference>
<dbReference type="InterPro" id="IPR050765">
    <property type="entry name" value="Riboflavin_Biosynth_HTPR"/>
</dbReference>
<proteinExistence type="predicted"/>